<accession>A0A0F9ECG6</accession>
<dbReference type="Pfam" id="PF00665">
    <property type="entry name" value="rve"/>
    <property type="match status" value="1"/>
</dbReference>
<comment type="caution">
    <text evidence="2">The sequence shown here is derived from an EMBL/GenBank/DDBJ whole genome shotgun (WGS) entry which is preliminary data.</text>
</comment>
<dbReference type="InterPro" id="IPR012337">
    <property type="entry name" value="RNaseH-like_sf"/>
</dbReference>
<dbReference type="GO" id="GO:0003676">
    <property type="term" value="F:nucleic acid binding"/>
    <property type="evidence" value="ECO:0007669"/>
    <property type="project" value="InterPro"/>
</dbReference>
<evidence type="ECO:0000259" key="1">
    <source>
        <dbReference type="PROSITE" id="PS50994"/>
    </source>
</evidence>
<dbReference type="EMBL" id="LAZR01035414">
    <property type="protein sequence ID" value="KKL27571.1"/>
    <property type="molecule type" value="Genomic_DNA"/>
</dbReference>
<evidence type="ECO:0000313" key="2">
    <source>
        <dbReference type="EMBL" id="KKL27571.1"/>
    </source>
</evidence>
<dbReference type="Gene3D" id="3.30.420.10">
    <property type="entry name" value="Ribonuclease H-like superfamily/Ribonuclease H"/>
    <property type="match status" value="1"/>
</dbReference>
<dbReference type="PANTHER" id="PTHR35004">
    <property type="entry name" value="TRANSPOSASE RV3428C-RELATED"/>
    <property type="match status" value="1"/>
</dbReference>
<dbReference type="GO" id="GO:0015074">
    <property type="term" value="P:DNA integration"/>
    <property type="evidence" value="ECO:0007669"/>
    <property type="project" value="InterPro"/>
</dbReference>
<feature type="domain" description="Integrase catalytic" evidence="1">
    <location>
        <begin position="168"/>
        <end position="334"/>
    </location>
</feature>
<organism evidence="2">
    <name type="scientific">marine sediment metagenome</name>
    <dbReference type="NCBI Taxonomy" id="412755"/>
    <lineage>
        <taxon>unclassified sequences</taxon>
        <taxon>metagenomes</taxon>
        <taxon>ecological metagenomes</taxon>
    </lineage>
</organism>
<sequence length="357" mass="41725">MSIARHVTQILHNEEVGPAEIELLMFKLKQVLVKKEKVRAFISLVQTIEERSDPRSKHHDKTVDQILEQFGVARSTYFRKSKNYKEFGLDGIVPRKPGPKSSRLPSQILSRIFALRDRQLSSRTIASAISLESQRYISESTTQYQLRKVGKGKLRRNRKKKVYYKSFERGKPNELWQIDNVGPFYKPGKLFAYNVIDDHSRYNLAAVISDNQTTASWVDTLEKLVKKHGAPEAILHDNGSQFVHNPSRNHTKEFEAFLKKYKIRGIKSRLRHPQTTGKVERVQQSLQYEARDLVFTQTIDELQEAVDNWRGFYNKVRVHSSTKMTPQERYFGQEAKYAVKLSAWQHYEHSLIKFEWS</sequence>
<dbReference type="InterPro" id="IPR036397">
    <property type="entry name" value="RNaseH_sf"/>
</dbReference>
<dbReference type="AlphaFoldDB" id="A0A0F9ECG6"/>
<proteinExistence type="predicted"/>
<name>A0A0F9ECG6_9ZZZZ</name>
<dbReference type="SUPFAM" id="SSF53098">
    <property type="entry name" value="Ribonuclease H-like"/>
    <property type="match status" value="1"/>
</dbReference>
<dbReference type="InterPro" id="IPR001584">
    <property type="entry name" value="Integrase_cat-core"/>
</dbReference>
<gene>
    <name evidence="2" type="ORF">LCGC14_2383820</name>
</gene>
<reference evidence="2" key="1">
    <citation type="journal article" date="2015" name="Nature">
        <title>Complex archaea that bridge the gap between prokaryotes and eukaryotes.</title>
        <authorList>
            <person name="Spang A."/>
            <person name="Saw J.H."/>
            <person name="Jorgensen S.L."/>
            <person name="Zaremba-Niedzwiedzka K."/>
            <person name="Martijn J."/>
            <person name="Lind A.E."/>
            <person name="van Eijk R."/>
            <person name="Schleper C."/>
            <person name="Guy L."/>
            <person name="Ettema T.J."/>
        </authorList>
    </citation>
    <scope>NUCLEOTIDE SEQUENCE</scope>
</reference>
<dbReference type="PANTHER" id="PTHR35004:SF7">
    <property type="entry name" value="INTEGRASE PROTEIN"/>
    <property type="match status" value="1"/>
</dbReference>
<dbReference type="PROSITE" id="PS50994">
    <property type="entry name" value="INTEGRASE"/>
    <property type="match status" value="1"/>
</dbReference>
<protein>
    <recommendedName>
        <fullName evidence="1">Integrase catalytic domain-containing protein</fullName>
    </recommendedName>
</protein>